<dbReference type="Pfam" id="PF19014">
    <property type="entry name" value="DUF5743"/>
    <property type="match status" value="1"/>
</dbReference>
<dbReference type="AlphaFoldDB" id="A0A3S4ZXY4"/>
<protein>
    <recommendedName>
        <fullName evidence="2">DUF5743 domain-containing protein</fullName>
    </recommendedName>
</protein>
<name>A0A3S4ZXY4_9PLAT</name>
<evidence type="ECO:0000313" key="3">
    <source>
        <dbReference type="EMBL" id="VEL14772.1"/>
    </source>
</evidence>
<organism evidence="3 4">
    <name type="scientific">Protopolystoma xenopodis</name>
    <dbReference type="NCBI Taxonomy" id="117903"/>
    <lineage>
        <taxon>Eukaryota</taxon>
        <taxon>Metazoa</taxon>
        <taxon>Spiralia</taxon>
        <taxon>Lophotrochozoa</taxon>
        <taxon>Platyhelminthes</taxon>
        <taxon>Monogenea</taxon>
        <taxon>Polyopisthocotylea</taxon>
        <taxon>Polystomatidea</taxon>
        <taxon>Polystomatidae</taxon>
        <taxon>Protopolystoma</taxon>
    </lineage>
</organism>
<evidence type="ECO:0000259" key="2">
    <source>
        <dbReference type="Pfam" id="PF19014"/>
    </source>
</evidence>
<reference evidence="3" key="1">
    <citation type="submission" date="2018-11" db="EMBL/GenBank/DDBJ databases">
        <authorList>
            <consortium name="Pathogen Informatics"/>
        </authorList>
    </citation>
    <scope>NUCLEOTIDE SEQUENCE</scope>
</reference>
<dbReference type="Proteomes" id="UP000784294">
    <property type="component" value="Unassembled WGS sequence"/>
</dbReference>
<dbReference type="OrthoDB" id="6272577at2759"/>
<sequence length="452" mass="49436">MVPLIDDVGWEEDTGTDAFYKTGSAKQVQTNAVHLKRAATKWLSYRRIILCQAVNFALPVLTRPLSLAERTIGWPSKPMYGFLTGPTGRMSDQLRRLHMEVTRLASQLEQCASLVGAKLRQDGRIEAYYRRYQAAHKSAVQQLLRRIQAQRTYIDSLNSQNDGLVGLMAKLEPELSKDDAFRRLSEDAGFWTRPTRSSGREDDRDGETMPVSEATDRTEDEQEAPGENANDSASTVSAPRLFGTKSLSSPSPSPSPSPSTSPSSPSRNATSRDQLPTLAESAPRLFRRKWLKDNSLSPSLSPSPSPSPSPSVRGCRSAEALLLGVTSTPYGEAGRPADSNNSNEPTDAGSRPAEPASSDETATHRPRLVQQVAQVVCSESICLPAGQLVRLKREKGLRGVGESAGSTNEATDSRDTMTQRRQLVDTILKADERRLQEIFVAITGQGEVEEAR</sequence>
<gene>
    <name evidence="3" type="ORF">PXEA_LOCUS8212</name>
</gene>
<dbReference type="InterPro" id="IPR044041">
    <property type="entry name" value="DUF5743"/>
</dbReference>
<comment type="caution">
    <text evidence="3">The sequence shown here is derived from an EMBL/GenBank/DDBJ whole genome shotgun (WGS) entry which is preliminary data.</text>
</comment>
<feature type="region of interest" description="Disordered" evidence="1">
    <location>
        <begin position="328"/>
        <end position="363"/>
    </location>
</feature>
<keyword evidence="4" id="KW-1185">Reference proteome</keyword>
<dbReference type="EMBL" id="CAAALY010022308">
    <property type="protein sequence ID" value="VEL14772.1"/>
    <property type="molecule type" value="Genomic_DNA"/>
</dbReference>
<evidence type="ECO:0000256" key="1">
    <source>
        <dbReference type="SAM" id="MobiDB-lite"/>
    </source>
</evidence>
<evidence type="ECO:0000313" key="4">
    <source>
        <dbReference type="Proteomes" id="UP000784294"/>
    </source>
</evidence>
<feature type="compositionally biased region" description="Basic and acidic residues" evidence="1">
    <location>
        <begin position="198"/>
        <end position="207"/>
    </location>
</feature>
<feature type="domain" description="DUF5743" evidence="2">
    <location>
        <begin position="48"/>
        <end position="182"/>
    </location>
</feature>
<feature type="region of interest" description="Disordered" evidence="1">
    <location>
        <begin position="191"/>
        <end position="315"/>
    </location>
</feature>
<proteinExistence type="predicted"/>
<accession>A0A3S4ZXY4</accession>